<evidence type="ECO:0000313" key="7">
    <source>
        <dbReference type="Proteomes" id="UP000515180"/>
    </source>
</evidence>
<protein>
    <submittedName>
        <fullName evidence="8">Nitrate reductase [NADH] isoform X1</fullName>
    </submittedName>
</protein>
<dbReference type="AlphaFoldDB" id="A0A6P6F7H7"/>
<gene>
    <name evidence="8" type="primary">LOC100741182</name>
</gene>
<evidence type="ECO:0000256" key="2">
    <source>
        <dbReference type="ARBA" id="ARBA00022723"/>
    </source>
</evidence>
<evidence type="ECO:0000259" key="6">
    <source>
        <dbReference type="PROSITE" id="PS50255"/>
    </source>
</evidence>
<evidence type="ECO:0000256" key="5">
    <source>
        <dbReference type="SAM" id="MobiDB-lite"/>
    </source>
</evidence>
<dbReference type="Gene3D" id="3.10.120.10">
    <property type="entry name" value="Cytochrome b5-like heme/steroid binding domain"/>
    <property type="match status" value="1"/>
</dbReference>
<organism evidence="7 8">
    <name type="scientific">Bombus impatiens</name>
    <name type="common">Bumblebee</name>
    <dbReference type="NCBI Taxonomy" id="132113"/>
    <lineage>
        <taxon>Eukaryota</taxon>
        <taxon>Metazoa</taxon>
        <taxon>Ecdysozoa</taxon>
        <taxon>Arthropoda</taxon>
        <taxon>Hexapoda</taxon>
        <taxon>Insecta</taxon>
        <taxon>Pterygota</taxon>
        <taxon>Neoptera</taxon>
        <taxon>Endopterygota</taxon>
        <taxon>Hymenoptera</taxon>
        <taxon>Apocrita</taxon>
        <taxon>Aculeata</taxon>
        <taxon>Apoidea</taxon>
        <taxon>Anthophila</taxon>
        <taxon>Apidae</taxon>
        <taxon>Bombus</taxon>
        <taxon>Pyrobombus</taxon>
    </lineage>
</organism>
<proteinExistence type="inferred from homology"/>
<dbReference type="GeneID" id="100741182"/>
<dbReference type="Proteomes" id="UP000515180">
    <property type="component" value="Unplaced"/>
</dbReference>
<evidence type="ECO:0000313" key="8">
    <source>
        <dbReference type="RefSeq" id="XP_024221349.1"/>
    </source>
</evidence>
<feature type="domain" description="Cytochrome b5 heme-binding" evidence="6">
    <location>
        <begin position="101"/>
        <end position="177"/>
    </location>
</feature>
<feature type="region of interest" description="Disordered" evidence="5">
    <location>
        <begin position="59"/>
        <end position="96"/>
    </location>
</feature>
<sequence length="194" mass="22068">MACTEHSTKCHTVTQTNKSTEKKRRSNAATKSMDLLGLTFQSLDFRDNKPQESDFLDLENQECEESSEQSNKKPWKKSKEDLSSCIETENQHPNQHPNQQLRMISLDEVAWHDTANNCWIVIHDFVYDCTELLKNHPGGSDVILEYAGRDATLPFIGTGHSSMARQSLERYLIGELPLEERIFRVSNGVKVAGL</sequence>
<keyword evidence="2" id="KW-0479">Metal-binding</keyword>
<reference evidence="8" key="1">
    <citation type="submission" date="2025-08" db="UniProtKB">
        <authorList>
            <consortium name="RefSeq"/>
        </authorList>
    </citation>
    <scope>IDENTIFICATION</scope>
</reference>
<dbReference type="GO" id="GO:0046872">
    <property type="term" value="F:metal ion binding"/>
    <property type="evidence" value="ECO:0007669"/>
    <property type="project" value="UniProtKB-KW"/>
</dbReference>
<keyword evidence="1" id="KW-0349">Heme</keyword>
<dbReference type="SUPFAM" id="SSF55856">
    <property type="entry name" value="Cytochrome b5-like heme/steroid binding domain"/>
    <property type="match status" value="1"/>
</dbReference>
<dbReference type="GO" id="GO:0020037">
    <property type="term" value="F:heme binding"/>
    <property type="evidence" value="ECO:0007669"/>
    <property type="project" value="TreeGrafter"/>
</dbReference>
<dbReference type="PROSITE" id="PS50255">
    <property type="entry name" value="CYTOCHROME_B5_2"/>
    <property type="match status" value="1"/>
</dbReference>
<comment type="similarity">
    <text evidence="4">Belongs to the cytochrome b5 family.</text>
</comment>
<dbReference type="SMART" id="SM01117">
    <property type="entry name" value="Cyt-b5"/>
    <property type="match status" value="1"/>
</dbReference>
<evidence type="ECO:0000256" key="4">
    <source>
        <dbReference type="ARBA" id="ARBA00038168"/>
    </source>
</evidence>
<dbReference type="PRINTS" id="PR00363">
    <property type="entry name" value="CYTOCHROMEB5"/>
</dbReference>
<name>A0A6P6F7H7_BOMIM</name>
<dbReference type="Pfam" id="PF00173">
    <property type="entry name" value="Cyt-b5"/>
    <property type="match status" value="1"/>
</dbReference>
<evidence type="ECO:0000256" key="1">
    <source>
        <dbReference type="ARBA" id="ARBA00022617"/>
    </source>
</evidence>
<keyword evidence="7" id="KW-1185">Reference proteome</keyword>
<dbReference type="InterPro" id="IPR036400">
    <property type="entry name" value="Cyt_B5-like_heme/steroid_sf"/>
</dbReference>
<dbReference type="GO" id="GO:0016020">
    <property type="term" value="C:membrane"/>
    <property type="evidence" value="ECO:0007669"/>
    <property type="project" value="TreeGrafter"/>
</dbReference>
<accession>A0A6P6F7H7</accession>
<dbReference type="PANTHER" id="PTHR19359:SF41">
    <property type="entry name" value="GEO08203P1"/>
    <property type="match status" value="1"/>
</dbReference>
<dbReference type="InterPro" id="IPR001199">
    <property type="entry name" value="Cyt_B5-like_heme/steroid-bd"/>
</dbReference>
<dbReference type="PANTHER" id="PTHR19359">
    <property type="entry name" value="CYTOCHROME B5"/>
    <property type="match status" value="1"/>
</dbReference>
<feature type="region of interest" description="Disordered" evidence="5">
    <location>
        <begin position="1"/>
        <end position="31"/>
    </location>
</feature>
<keyword evidence="3" id="KW-0408">Iron</keyword>
<dbReference type="InterPro" id="IPR050668">
    <property type="entry name" value="Cytochrome_b5"/>
</dbReference>
<evidence type="ECO:0000256" key="3">
    <source>
        <dbReference type="ARBA" id="ARBA00023004"/>
    </source>
</evidence>
<dbReference type="RefSeq" id="XP_024221349.1">
    <property type="nucleotide sequence ID" value="XM_024365581.2"/>
</dbReference>